<evidence type="ECO:0000313" key="1">
    <source>
        <dbReference type="EMBL" id="CAG9282664.1"/>
    </source>
</evidence>
<reference evidence="1" key="1">
    <citation type="submission" date="2022-02" db="EMBL/GenBank/DDBJ databases">
        <authorList>
            <person name="Giguere J D."/>
        </authorList>
    </citation>
    <scope>NUCLEOTIDE SEQUENCE</scope>
    <source>
        <strain evidence="1">CCAP 1055/1</strain>
    </source>
</reference>
<organism evidence="1">
    <name type="scientific">Phaeodactylum tricornutum</name>
    <name type="common">Diatom</name>
    <dbReference type="NCBI Taxonomy" id="2850"/>
    <lineage>
        <taxon>Eukaryota</taxon>
        <taxon>Sar</taxon>
        <taxon>Stramenopiles</taxon>
        <taxon>Ochrophyta</taxon>
        <taxon>Bacillariophyta</taxon>
        <taxon>Bacillariophyceae</taxon>
        <taxon>Bacillariophycidae</taxon>
        <taxon>Naviculales</taxon>
        <taxon>Phaeodactylaceae</taxon>
        <taxon>Phaeodactylum</taxon>
    </lineage>
</organism>
<gene>
    <name evidence="1" type="ORF">PTTT1_LOCUS20338</name>
</gene>
<name>A0A8J9X315_PHATR</name>
<accession>A0A8J9X315</accession>
<proteinExistence type="predicted"/>
<sequence length="256" mass="28232">MVSPVLLPSGTCTLYRGALALNDMGVSLLERGAYRAALDTLKDAIFVMKRVFPSSHHLHPGSYDIDAKLSRAYSKLASSKLEKPCSFNVEIVPHNVEFEALRSVLLRTSTPCNRQVNFVIKIEVFDAEDQCVDVHSAILLHNFAVAHLSMSSLANSSSFVQRIRDGAFQLSSFARQTLGHLMQVDGPDTLEYLLQCNPCLILVTAAVLHCQIQILEESGGEQWRAVKSYQNLVLLSEIAQNFDKPQLCNSRNAAAA</sequence>
<protein>
    <submittedName>
        <fullName evidence="1">Uncharacterized protein</fullName>
    </submittedName>
</protein>
<dbReference type="EMBL" id="OU594958">
    <property type="protein sequence ID" value="CAG9282664.1"/>
    <property type="molecule type" value="Genomic_DNA"/>
</dbReference>
<dbReference type="AlphaFoldDB" id="A0A8J9X315"/>
<dbReference type="Proteomes" id="UP000836788">
    <property type="component" value="Chromosome 17"/>
</dbReference>